<dbReference type="SUPFAM" id="SSF48256">
    <property type="entry name" value="Citrate synthase"/>
    <property type="match status" value="1"/>
</dbReference>
<keyword evidence="7" id="KW-1185">Reference proteome</keyword>
<sequence length="331" mass="35860">MDIRELLGRTTFAQVWGLLVDDDLQPGLPPAEAFPLPVRTGDVRVDVQASLAMLAPVWGFRPLLDIGEQQARDELARASVMAMSFIAQSARGADLPVVPEREVDRAATVTERFLIRWRGELDPRHVEALDTYWIAIAEHGLNPSSLTARVIASTGADVAACLSGAVGAMSGPLHGGAPMRVHYMLQACDRGLAPEAVIEESLRDGGRVMGFGHRVYRGPDPRAVALKEACRRLEAPRYECALAVEAAATAALQERSPDRVIATNVEFWAAVLLDLVGVAPQLIPPMFVCGRLAGWSAHVLEQKRARRMIRPSAVYVGKPPRSVQEVAGWAS</sequence>
<dbReference type="PANTHER" id="PTHR11739">
    <property type="entry name" value="CITRATE SYNTHASE"/>
    <property type="match status" value="1"/>
</dbReference>
<comment type="caution">
    <text evidence="6">The sequence shown here is derived from an EMBL/GenBank/DDBJ whole genome shotgun (WGS) entry which is preliminary data.</text>
</comment>
<evidence type="ECO:0000256" key="2">
    <source>
        <dbReference type="ARBA" id="ARBA00010566"/>
    </source>
</evidence>
<dbReference type="Gene3D" id="1.10.230.10">
    <property type="entry name" value="Cytochrome P450-Terp, domain 2"/>
    <property type="match status" value="1"/>
</dbReference>
<dbReference type="PANTHER" id="PTHR11739:SF23">
    <property type="entry name" value="CITRATE SYNTHASE 2-RELATED"/>
    <property type="match status" value="1"/>
</dbReference>
<name>A0ABQ6HSK2_9MICO</name>
<dbReference type="EMBL" id="BSUJ01000001">
    <property type="protein sequence ID" value="GMA20684.1"/>
    <property type="molecule type" value="Genomic_DNA"/>
</dbReference>
<dbReference type="InterPro" id="IPR036969">
    <property type="entry name" value="Citrate_synthase_sf"/>
</dbReference>
<accession>A0ABQ6HSK2</accession>
<dbReference type="InterPro" id="IPR002020">
    <property type="entry name" value="Citrate_synthase"/>
</dbReference>
<dbReference type="InterPro" id="IPR016143">
    <property type="entry name" value="Citrate_synth-like_sm_a-sub"/>
</dbReference>
<dbReference type="RefSeq" id="WP_348520346.1">
    <property type="nucleotide sequence ID" value="NZ_BSUJ01000001.1"/>
</dbReference>
<evidence type="ECO:0000313" key="7">
    <source>
        <dbReference type="Proteomes" id="UP001157109"/>
    </source>
</evidence>
<dbReference type="PROSITE" id="PS00480">
    <property type="entry name" value="CITRATE_SYNTHASE"/>
    <property type="match status" value="1"/>
</dbReference>
<dbReference type="NCBIfam" id="NF009005">
    <property type="entry name" value="PRK12350.1"/>
    <property type="match status" value="1"/>
</dbReference>
<dbReference type="InterPro" id="IPR016142">
    <property type="entry name" value="Citrate_synth-like_lrg_a-sub"/>
</dbReference>
<gene>
    <name evidence="6" type="ORF">GCM10025862_27050</name>
</gene>
<reference evidence="7" key="1">
    <citation type="journal article" date="2019" name="Int. J. Syst. Evol. Microbiol.">
        <title>The Global Catalogue of Microorganisms (GCM) 10K type strain sequencing project: providing services to taxonomists for standard genome sequencing and annotation.</title>
        <authorList>
            <consortium name="The Broad Institute Genomics Platform"/>
            <consortium name="The Broad Institute Genome Sequencing Center for Infectious Disease"/>
            <person name="Wu L."/>
            <person name="Ma J."/>
        </authorList>
    </citation>
    <scope>NUCLEOTIDE SEQUENCE [LARGE SCALE GENOMIC DNA]</scope>
    <source>
        <strain evidence="7">NBRC 105830</strain>
    </source>
</reference>
<dbReference type="InterPro" id="IPR019810">
    <property type="entry name" value="Citrate_synthase_AS"/>
</dbReference>
<dbReference type="Pfam" id="PF00285">
    <property type="entry name" value="Citrate_synt"/>
    <property type="match status" value="1"/>
</dbReference>
<dbReference type="Proteomes" id="UP001157109">
    <property type="component" value="Unassembled WGS sequence"/>
</dbReference>
<keyword evidence="4 5" id="KW-0808">Transferase</keyword>
<organism evidence="6 7">
    <name type="scientific">Arsenicicoccus piscis</name>
    <dbReference type="NCBI Taxonomy" id="673954"/>
    <lineage>
        <taxon>Bacteria</taxon>
        <taxon>Bacillati</taxon>
        <taxon>Actinomycetota</taxon>
        <taxon>Actinomycetes</taxon>
        <taxon>Micrococcales</taxon>
        <taxon>Intrasporangiaceae</taxon>
        <taxon>Arsenicicoccus</taxon>
    </lineage>
</organism>
<evidence type="ECO:0000256" key="3">
    <source>
        <dbReference type="ARBA" id="ARBA00012972"/>
    </source>
</evidence>
<evidence type="ECO:0000256" key="1">
    <source>
        <dbReference type="ARBA" id="ARBA00005163"/>
    </source>
</evidence>
<protein>
    <recommendedName>
        <fullName evidence="3">citrate synthase (unknown stereospecificity)</fullName>
        <ecNumber evidence="3">2.3.3.16</ecNumber>
    </recommendedName>
</protein>
<dbReference type="PRINTS" id="PR00143">
    <property type="entry name" value="CITRTSNTHASE"/>
</dbReference>
<evidence type="ECO:0000256" key="5">
    <source>
        <dbReference type="RuleBase" id="RU003406"/>
    </source>
</evidence>
<proteinExistence type="inferred from homology"/>
<dbReference type="Gene3D" id="1.10.580.10">
    <property type="entry name" value="Citrate Synthase, domain 1"/>
    <property type="match status" value="1"/>
</dbReference>
<comment type="similarity">
    <text evidence="2 5">Belongs to the citrate synthase family.</text>
</comment>
<dbReference type="EC" id="2.3.3.16" evidence="3"/>
<comment type="pathway">
    <text evidence="1">Carbohydrate metabolism; tricarboxylic acid cycle.</text>
</comment>
<evidence type="ECO:0000313" key="6">
    <source>
        <dbReference type="EMBL" id="GMA20684.1"/>
    </source>
</evidence>
<evidence type="ECO:0000256" key="4">
    <source>
        <dbReference type="ARBA" id="ARBA00022679"/>
    </source>
</evidence>